<dbReference type="SUPFAM" id="SSF50494">
    <property type="entry name" value="Trypsin-like serine proteases"/>
    <property type="match status" value="1"/>
</dbReference>
<dbReference type="PANTHER" id="PTHR22939:SF129">
    <property type="entry name" value="SERINE PROTEASE HTRA2, MITOCHONDRIAL"/>
    <property type="match status" value="1"/>
</dbReference>
<dbReference type="InterPro" id="IPR009003">
    <property type="entry name" value="Peptidase_S1_PA"/>
</dbReference>
<comment type="caution">
    <text evidence="7">The sequence shown here is derived from an EMBL/GenBank/DDBJ whole genome shotgun (WGS) entry which is preliminary data.</text>
</comment>
<dbReference type="PRINTS" id="PR00834">
    <property type="entry name" value="PROTEASES2C"/>
</dbReference>
<evidence type="ECO:0000256" key="1">
    <source>
        <dbReference type="ARBA" id="ARBA00010541"/>
    </source>
</evidence>
<evidence type="ECO:0000256" key="2">
    <source>
        <dbReference type="ARBA" id="ARBA00022670"/>
    </source>
</evidence>
<proteinExistence type="inferred from homology"/>
<dbReference type="InterPro" id="IPR036034">
    <property type="entry name" value="PDZ_sf"/>
</dbReference>
<dbReference type="InterPro" id="IPR002792">
    <property type="entry name" value="TRAM_dom"/>
</dbReference>
<feature type="domain" description="TRAM" evidence="6">
    <location>
        <begin position="99"/>
        <end position="159"/>
    </location>
</feature>
<feature type="domain" description="PDZ" evidence="5">
    <location>
        <begin position="295"/>
        <end position="382"/>
    </location>
</feature>
<dbReference type="SUPFAM" id="SSF50156">
    <property type="entry name" value="PDZ domain-like"/>
    <property type="match status" value="1"/>
</dbReference>
<dbReference type="SMART" id="SM00228">
    <property type="entry name" value="PDZ"/>
    <property type="match status" value="1"/>
</dbReference>
<dbReference type="PROSITE" id="PS50926">
    <property type="entry name" value="TRAM"/>
    <property type="match status" value="1"/>
</dbReference>
<name>A0A2T1GAW7_9CYAN</name>
<dbReference type="GO" id="GO:0004252">
    <property type="term" value="F:serine-type endopeptidase activity"/>
    <property type="evidence" value="ECO:0007669"/>
    <property type="project" value="InterPro"/>
</dbReference>
<evidence type="ECO:0000256" key="4">
    <source>
        <dbReference type="SAM" id="MobiDB-lite"/>
    </source>
</evidence>
<accession>A0A2T1GAW7</accession>
<dbReference type="PANTHER" id="PTHR22939">
    <property type="entry name" value="SERINE PROTEASE FAMILY S1C HTRA-RELATED"/>
    <property type="match status" value="1"/>
</dbReference>
<evidence type="ECO:0000313" key="8">
    <source>
        <dbReference type="Proteomes" id="UP000238937"/>
    </source>
</evidence>
<dbReference type="Pfam" id="PF13365">
    <property type="entry name" value="Trypsin_2"/>
    <property type="match status" value="1"/>
</dbReference>
<comment type="similarity">
    <text evidence="1">Belongs to the peptidase S1C family.</text>
</comment>
<protein>
    <submittedName>
        <fullName evidence="7">Serine protease</fullName>
    </submittedName>
</protein>
<feature type="region of interest" description="Disordered" evidence="4">
    <location>
        <begin position="86"/>
        <end position="108"/>
    </location>
</feature>
<keyword evidence="8" id="KW-1185">Reference proteome</keyword>
<dbReference type="InterPro" id="IPR001940">
    <property type="entry name" value="Peptidase_S1C"/>
</dbReference>
<sequence>MDIRSRRIAIGTILAIAGTGVGASVGNYLHQQDRSPLTRSIDDDNAAPWQSLGARQYDNSNFITAAVAKIGPAVVKIDAADSSRQSSAVDSAKRRLRQRRTPGSSLESLLEDKSQTGSGAGFIVSGDGKIVTTASVIGGAKRVKVTLKSGRVLEGKVVGIDRVTDLAVLRVNARNLPTVKLGDSDRLAQGEWAIAIGNPLGLDNSVTVGIISALGRTSVQAGIPDRRVNFIQTDAAINPGNSGGPLLNARAEVIGIGTTVRNRSQGVGFAIPIRAATRITDRLFATGKVNHPYLGVQMIALTAELKAGIAKEPSLRSKVTAQQGAIVMEVIPNSPAASGGIRPGDVIVRVAERSIVTPSDVQQQVEASQVGKKIALQISREGKTRSLQIELGILPTAESGLKE</sequence>
<dbReference type="Pfam" id="PF13180">
    <property type="entry name" value="PDZ_2"/>
    <property type="match status" value="1"/>
</dbReference>
<dbReference type="EMBL" id="PVWO01000260">
    <property type="protein sequence ID" value="PSB54422.1"/>
    <property type="molecule type" value="Genomic_DNA"/>
</dbReference>
<dbReference type="GO" id="GO:0006508">
    <property type="term" value="P:proteolysis"/>
    <property type="evidence" value="ECO:0007669"/>
    <property type="project" value="UniProtKB-KW"/>
</dbReference>
<dbReference type="Gene3D" id="2.40.10.120">
    <property type="match status" value="1"/>
</dbReference>
<evidence type="ECO:0000259" key="6">
    <source>
        <dbReference type="PROSITE" id="PS50926"/>
    </source>
</evidence>
<keyword evidence="3" id="KW-0378">Hydrolase</keyword>
<organism evidence="7 8">
    <name type="scientific">Chamaesiphon polymorphus CCALA 037</name>
    <dbReference type="NCBI Taxonomy" id="2107692"/>
    <lineage>
        <taxon>Bacteria</taxon>
        <taxon>Bacillati</taxon>
        <taxon>Cyanobacteriota</taxon>
        <taxon>Cyanophyceae</taxon>
        <taxon>Gomontiellales</taxon>
        <taxon>Chamaesiphonaceae</taxon>
        <taxon>Chamaesiphon</taxon>
    </lineage>
</organism>
<evidence type="ECO:0000256" key="3">
    <source>
        <dbReference type="ARBA" id="ARBA00022801"/>
    </source>
</evidence>
<dbReference type="InterPro" id="IPR001478">
    <property type="entry name" value="PDZ"/>
</dbReference>
<dbReference type="Gene3D" id="2.30.42.10">
    <property type="match status" value="1"/>
</dbReference>
<evidence type="ECO:0000313" key="7">
    <source>
        <dbReference type="EMBL" id="PSB54422.1"/>
    </source>
</evidence>
<evidence type="ECO:0000259" key="5">
    <source>
        <dbReference type="PROSITE" id="PS50106"/>
    </source>
</evidence>
<gene>
    <name evidence="7" type="ORF">C7B77_18205</name>
</gene>
<keyword evidence="2 7" id="KW-0645">Protease</keyword>
<reference evidence="7 8" key="1">
    <citation type="submission" date="2018-03" db="EMBL/GenBank/DDBJ databases">
        <title>The ancient ancestry and fast evolution of plastids.</title>
        <authorList>
            <person name="Moore K.R."/>
            <person name="Magnabosco C."/>
            <person name="Momper L."/>
            <person name="Gold D.A."/>
            <person name="Bosak T."/>
            <person name="Fournier G.P."/>
        </authorList>
    </citation>
    <scope>NUCLEOTIDE SEQUENCE [LARGE SCALE GENOMIC DNA]</scope>
    <source>
        <strain evidence="7 8">CCALA 037</strain>
    </source>
</reference>
<dbReference type="AlphaFoldDB" id="A0A2T1GAW7"/>
<dbReference type="OrthoDB" id="9807133at2"/>
<dbReference type="PROSITE" id="PS50106">
    <property type="entry name" value="PDZ"/>
    <property type="match status" value="1"/>
</dbReference>
<dbReference type="RefSeq" id="WP_106307950.1">
    <property type="nucleotide sequence ID" value="NZ_PVWO01000260.1"/>
</dbReference>
<dbReference type="Proteomes" id="UP000238937">
    <property type="component" value="Unassembled WGS sequence"/>
</dbReference>